<gene>
    <name evidence="3" type="primary">PLP2_1</name>
    <name evidence="3" type="ORF">VNI00_006058</name>
</gene>
<evidence type="ECO:0000313" key="4">
    <source>
        <dbReference type="Proteomes" id="UP001383192"/>
    </source>
</evidence>
<feature type="compositionally biased region" description="Basic and acidic residues" evidence="2">
    <location>
        <begin position="142"/>
        <end position="155"/>
    </location>
</feature>
<comment type="caution">
    <text evidence="3">The sequence shown here is derived from an EMBL/GenBank/DDBJ whole genome shotgun (WGS) entry which is preliminary data.</text>
</comment>
<dbReference type="InterPro" id="IPR036249">
    <property type="entry name" value="Thioredoxin-like_sf"/>
</dbReference>
<feature type="compositionally biased region" description="Acidic residues" evidence="2">
    <location>
        <begin position="156"/>
        <end position="166"/>
    </location>
</feature>
<evidence type="ECO:0000256" key="1">
    <source>
        <dbReference type="ARBA" id="ARBA00009686"/>
    </source>
</evidence>
<reference evidence="3 4" key="1">
    <citation type="submission" date="2024-01" db="EMBL/GenBank/DDBJ databases">
        <title>A draft genome for a cacao thread blight-causing isolate of Paramarasmius palmivorus.</title>
        <authorList>
            <person name="Baruah I.K."/>
            <person name="Bukari Y."/>
            <person name="Amoako-Attah I."/>
            <person name="Meinhardt L.W."/>
            <person name="Bailey B.A."/>
            <person name="Cohen S.P."/>
        </authorList>
    </citation>
    <scope>NUCLEOTIDE SEQUENCE [LARGE SCALE GENOMIC DNA]</scope>
    <source>
        <strain evidence="3 4">GH-12</strain>
    </source>
</reference>
<keyword evidence="4" id="KW-1185">Reference proteome</keyword>
<protein>
    <submittedName>
        <fullName evidence="3">Proteolipid protein 2</fullName>
    </submittedName>
</protein>
<dbReference type="PANTHER" id="PTHR45809">
    <property type="entry name" value="VIRAL IAP-ASSOCIATED FACTOR HOMOLOG"/>
    <property type="match status" value="1"/>
</dbReference>
<dbReference type="GO" id="GO:0006457">
    <property type="term" value="P:protein folding"/>
    <property type="evidence" value="ECO:0007669"/>
    <property type="project" value="TreeGrafter"/>
</dbReference>
<evidence type="ECO:0000313" key="3">
    <source>
        <dbReference type="EMBL" id="KAK7049451.1"/>
    </source>
</evidence>
<dbReference type="InterPro" id="IPR051498">
    <property type="entry name" value="Phosducin-like_chap/apop_reg"/>
</dbReference>
<name>A0AAW0DEG5_9AGAR</name>
<proteinExistence type="inferred from homology"/>
<dbReference type="SUPFAM" id="SSF52833">
    <property type="entry name" value="Thioredoxin-like"/>
    <property type="match status" value="1"/>
</dbReference>
<dbReference type="EMBL" id="JAYKXP010000017">
    <property type="protein sequence ID" value="KAK7049451.1"/>
    <property type="molecule type" value="Genomic_DNA"/>
</dbReference>
<sequence>MCVTSKILEESWDLVSKQCAPTSRLKPQIRCRPKQEKELERKERFGKVYSIGKGTPAVFCTKMASDTLLPQIHTLAARYPRTKFILIVGDKCIPNLPEERIPMIILYQKGEVINQVVGWGRGRERRREELEALLLVSGALHPPERREPDERHNHEDEDSDDDNDEEDKTRARATTTTNGRTQKNIRGQGKNKKRDDDSDSEFEFDL</sequence>
<comment type="similarity">
    <text evidence="1">Belongs to the phosducin family.</text>
</comment>
<dbReference type="PANTHER" id="PTHR45809:SF3">
    <property type="entry name" value="VIRAL IAP-ASSOCIATED FACTOR HOMOLOG"/>
    <property type="match status" value="1"/>
</dbReference>
<evidence type="ECO:0000256" key="2">
    <source>
        <dbReference type="SAM" id="MobiDB-lite"/>
    </source>
</evidence>
<dbReference type="GO" id="GO:0005737">
    <property type="term" value="C:cytoplasm"/>
    <property type="evidence" value="ECO:0007669"/>
    <property type="project" value="TreeGrafter"/>
</dbReference>
<accession>A0AAW0DEG5</accession>
<feature type="compositionally biased region" description="Acidic residues" evidence="2">
    <location>
        <begin position="197"/>
        <end position="206"/>
    </location>
</feature>
<organism evidence="3 4">
    <name type="scientific">Paramarasmius palmivorus</name>
    <dbReference type="NCBI Taxonomy" id="297713"/>
    <lineage>
        <taxon>Eukaryota</taxon>
        <taxon>Fungi</taxon>
        <taxon>Dikarya</taxon>
        <taxon>Basidiomycota</taxon>
        <taxon>Agaricomycotina</taxon>
        <taxon>Agaricomycetes</taxon>
        <taxon>Agaricomycetidae</taxon>
        <taxon>Agaricales</taxon>
        <taxon>Marasmiineae</taxon>
        <taxon>Marasmiaceae</taxon>
        <taxon>Paramarasmius</taxon>
    </lineage>
</organism>
<dbReference type="Proteomes" id="UP001383192">
    <property type="component" value="Unassembled WGS sequence"/>
</dbReference>
<dbReference type="AlphaFoldDB" id="A0AAW0DEG5"/>
<feature type="region of interest" description="Disordered" evidence="2">
    <location>
        <begin position="139"/>
        <end position="206"/>
    </location>
</feature>
<dbReference type="Gene3D" id="3.40.30.10">
    <property type="entry name" value="Glutaredoxin"/>
    <property type="match status" value="1"/>
</dbReference>